<protein>
    <submittedName>
        <fullName evidence="1">Amidohydrolase family protein</fullName>
    </submittedName>
</protein>
<dbReference type="PANTHER" id="PTHR43135">
    <property type="entry name" value="ALPHA-D-RIBOSE 1-METHYLPHOSPHONATE 5-TRIPHOSPHATE DIPHOSPHATASE"/>
    <property type="match status" value="1"/>
</dbReference>
<dbReference type="SUPFAM" id="SSF51556">
    <property type="entry name" value="Metallo-dependent hydrolases"/>
    <property type="match status" value="1"/>
</dbReference>
<reference evidence="2" key="1">
    <citation type="journal article" date="2019" name="Int. J. Syst. Evol. Microbiol.">
        <title>The Global Catalogue of Microorganisms (GCM) 10K type strain sequencing project: providing services to taxonomists for standard genome sequencing and annotation.</title>
        <authorList>
            <consortium name="The Broad Institute Genomics Platform"/>
            <consortium name="The Broad Institute Genome Sequencing Center for Infectious Disease"/>
            <person name="Wu L."/>
            <person name="Ma J."/>
        </authorList>
    </citation>
    <scope>NUCLEOTIDE SEQUENCE [LARGE SCALE GENOMIC DNA]</scope>
    <source>
        <strain evidence="2">JCM 16981</strain>
    </source>
</reference>
<accession>A0ABP7EZI1</accession>
<dbReference type="Gene3D" id="3.30.110.90">
    <property type="entry name" value="Amidohydrolase"/>
    <property type="match status" value="1"/>
</dbReference>
<dbReference type="InterPro" id="IPR032466">
    <property type="entry name" value="Metal_Hydrolase"/>
</dbReference>
<dbReference type="Gene3D" id="1.20.58.520">
    <property type="entry name" value="Amidohydrolase"/>
    <property type="match status" value="1"/>
</dbReference>
<gene>
    <name evidence="1" type="ORF">GCM10022378_16320</name>
</gene>
<dbReference type="PANTHER" id="PTHR43135:SF3">
    <property type="entry name" value="ALPHA-D-RIBOSE 1-METHYLPHOSPHONATE 5-TRIPHOSPHATE DIPHOSPHATASE"/>
    <property type="match status" value="1"/>
</dbReference>
<proteinExistence type="predicted"/>
<sequence>MIKVKHVNWIDLDKGSIEVKDVTFQSDEEREVDGTGKYLMPGLVDMHTHITPVSAKHYLASGVTSVRNTGGNYELIQMMDDIAPHVYATYRFIDGEPGLWGPTSFGNVSTNDIDTAMEAVEELYNQDAKFIKVYGHIQEDVLGAVVKRGGTLGLEVAADLLHSKVIDAMKATEYGVKWLEHASSIVQHLFPGYHSQLSDEAFDTITSKPIDTDRLNNLLSYLLEHEVKLVPTLTLYRHLAEGCTFNPPELVSSKQMKLVEADEQLSINTQFETIDAQLSEAFKKRQKWEYEQVKRVTGKYLERGGEVYIGTDAPAGTWVYPGLSMIEELNEFKDFSLADFEILRKATIEAKKIVGEDDGYILLNQNPLENFEHILDIDAIFLAGKILMYEDIKNHQVDSYSMMKKFEEIEEIYRQQ</sequence>
<evidence type="ECO:0000313" key="1">
    <source>
        <dbReference type="EMBL" id="GAA3728330.1"/>
    </source>
</evidence>
<evidence type="ECO:0000313" key="2">
    <source>
        <dbReference type="Proteomes" id="UP001500920"/>
    </source>
</evidence>
<name>A0ABP7EZI1_9STAP</name>
<dbReference type="RefSeq" id="WP_344703311.1">
    <property type="nucleotide sequence ID" value="NZ_BAABCK010000057.1"/>
</dbReference>
<dbReference type="Gene3D" id="3.40.50.10910">
    <property type="entry name" value="Amidohydrolase"/>
    <property type="match status" value="1"/>
</dbReference>
<dbReference type="Gene3D" id="2.30.40.10">
    <property type="entry name" value="Urease, subunit C, domain 1"/>
    <property type="match status" value="1"/>
</dbReference>
<dbReference type="EMBL" id="BAABCK010000057">
    <property type="protein sequence ID" value="GAA3728330.1"/>
    <property type="molecule type" value="Genomic_DNA"/>
</dbReference>
<organism evidence="1 2">
    <name type="scientific">Salinicoccus jeotgali</name>
    <dbReference type="NCBI Taxonomy" id="381634"/>
    <lineage>
        <taxon>Bacteria</taxon>
        <taxon>Bacillati</taxon>
        <taxon>Bacillota</taxon>
        <taxon>Bacilli</taxon>
        <taxon>Bacillales</taxon>
        <taxon>Staphylococcaceae</taxon>
        <taxon>Salinicoccus</taxon>
    </lineage>
</organism>
<keyword evidence="2" id="KW-1185">Reference proteome</keyword>
<dbReference type="InterPro" id="IPR011059">
    <property type="entry name" value="Metal-dep_hydrolase_composite"/>
</dbReference>
<comment type="caution">
    <text evidence="1">The sequence shown here is derived from an EMBL/GenBank/DDBJ whole genome shotgun (WGS) entry which is preliminary data.</text>
</comment>
<dbReference type="InterPro" id="IPR051781">
    <property type="entry name" value="Metallo-dep_Hydrolase"/>
</dbReference>
<dbReference type="Proteomes" id="UP001500920">
    <property type="component" value="Unassembled WGS sequence"/>
</dbReference>